<comment type="caution">
    <text evidence="1">The sequence shown here is derived from an EMBL/GenBank/DDBJ whole genome shotgun (WGS) entry which is preliminary data.</text>
</comment>
<evidence type="ECO:0000313" key="2">
    <source>
        <dbReference type="Proteomes" id="UP000294862"/>
    </source>
</evidence>
<dbReference type="Pfam" id="PF02585">
    <property type="entry name" value="PIG-L"/>
    <property type="match status" value="1"/>
</dbReference>
<dbReference type="SUPFAM" id="SSF102588">
    <property type="entry name" value="LmbE-like"/>
    <property type="match status" value="1"/>
</dbReference>
<dbReference type="AlphaFoldDB" id="A0A4R2HY08"/>
<dbReference type="PANTHER" id="PTHR12993:SF29">
    <property type="entry name" value="BLR3841 PROTEIN"/>
    <property type="match status" value="1"/>
</dbReference>
<protein>
    <submittedName>
        <fullName evidence="1">LmbE family N-acetylglucosaminyl deacetylase</fullName>
    </submittedName>
</protein>
<organism evidence="1 2">
    <name type="scientific">Dokdonella fugitiva</name>
    <dbReference type="NCBI Taxonomy" id="328517"/>
    <lineage>
        <taxon>Bacteria</taxon>
        <taxon>Pseudomonadati</taxon>
        <taxon>Pseudomonadota</taxon>
        <taxon>Gammaproteobacteria</taxon>
        <taxon>Lysobacterales</taxon>
        <taxon>Rhodanobacteraceae</taxon>
        <taxon>Dokdonella</taxon>
    </lineage>
</organism>
<reference evidence="1 2" key="1">
    <citation type="journal article" date="2015" name="Stand. Genomic Sci.">
        <title>Genomic Encyclopedia of Bacterial and Archaeal Type Strains, Phase III: the genomes of soil and plant-associated and newly described type strains.</title>
        <authorList>
            <person name="Whitman W.B."/>
            <person name="Woyke T."/>
            <person name="Klenk H.P."/>
            <person name="Zhou Y."/>
            <person name="Lilburn T.G."/>
            <person name="Beck B.J."/>
            <person name="De Vos P."/>
            <person name="Vandamme P."/>
            <person name="Eisen J.A."/>
            <person name="Garrity G."/>
            <person name="Hugenholtz P."/>
            <person name="Kyrpides N.C."/>
        </authorList>
    </citation>
    <scope>NUCLEOTIDE SEQUENCE [LARGE SCALE GENOMIC DNA]</scope>
    <source>
        <strain evidence="1 2">A3</strain>
    </source>
</reference>
<dbReference type="InterPro" id="IPR003737">
    <property type="entry name" value="GlcNAc_PI_deacetylase-related"/>
</dbReference>
<dbReference type="Gene3D" id="3.40.50.10320">
    <property type="entry name" value="LmbE-like"/>
    <property type="match status" value="1"/>
</dbReference>
<accession>A0A4R2HY08</accession>
<dbReference type="RefSeq" id="WP_132000175.1">
    <property type="nucleotide sequence ID" value="NZ_SLWQ01000015.1"/>
</dbReference>
<sequence length="344" mass="37751">MPALLPLSAQDRLLVVAPHPDDETLAAGELIQAALAAGAVVRVLYATDGDNNPWPQRWLEKRWRIDASARERWGRRRREEAAAALVELAADRTVEVRHLGWPDQGLTDALVGDDAAVARLHAELDAFAPTHLVMPSLADRHPDHSALHVMLELALLRCARSCQRLGYLIHAGDGTGGVVLPSDPARSARKRAAMEAYASQLSLSRSRLLALATRPERFAALDAPSAREHASLEIPREQAATWRSHDLLLVLANGERTWRFRARVPRRALAFTLEADGCVLHAIARRDAIEVALPSPLRASAAWAKLHRRGARIVVFDRATWRRVDAAIDVPALPRQARVATGLG</sequence>
<dbReference type="GO" id="GO:0016811">
    <property type="term" value="F:hydrolase activity, acting on carbon-nitrogen (but not peptide) bonds, in linear amides"/>
    <property type="evidence" value="ECO:0007669"/>
    <property type="project" value="TreeGrafter"/>
</dbReference>
<dbReference type="PANTHER" id="PTHR12993">
    <property type="entry name" value="N-ACETYLGLUCOSAMINYL-PHOSPHATIDYLINOSITOL DE-N-ACETYLASE-RELATED"/>
    <property type="match status" value="1"/>
</dbReference>
<dbReference type="EMBL" id="SLWQ01000015">
    <property type="protein sequence ID" value="TCO34955.1"/>
    <property type="molecule type" value="Genomic_DNA"/>
</dbReference>
<keyword evidence="2" id="KW-1185">Reference proteome</keyword>
<dbReference type="Proteomes" id="UP000294862">
    <property type="component" value="Unassembled WGS sequence"/>
</dbReference>
<dbReference type="OrthoDB" id="9790023at2"/>
<name>A0A4R2HY08_9GAMM</name>
<proteinExistence type="predicted"/>
<evidence type="ECO:0000313" key="1">
    <source>
        <dbReference type="EMBL" id="TCO34955.1"/>
    </source>
</evidence>
<gene>
    <name evidence="1" type="ORF">EV148_11518</name>
</gene>
<dbReference type="InterPro" id="IPR024078">
    <property type="entry name" value="LmbE-like_dom_sf"/>
</dbReference>